<evidence type="ECO:0000256" key="1">
    <source>
        <dbReference type="SAM" id="MobiDB-lite"/>
    </source>
</evidence>
<name>A0A2P5D1F9_PARAD</name>
<proteinExistence type="predicted"/>
<reference evidence="3" key="1">
    <citation type="submission" date="2016-06" db="EMBL/GenBank/DDBJ databases">
        <title>Parallel loss of symbiosis genes in relatives of nitrogen-fixing non-legume Parasponia.</title>
        <authorList>
            <person name="Van Velzen R."/>
            <person name="Holmer R."/>
            <person name="Bu F."/>
            <person name="Rutten L."/>
            <person name="Van Zeijl A."/>
            <person name="Liu W."/>
            <person name="Santuari L."/>
            <person name="Cao Q."/>
            <person name="Sharma T."/>
            <person name="Shen D."/>
            <person name="Roswanjaya Y."/>
            <person name="Wardhani T."/>
            <person name="Kalhor M.S."/>
            <person name="Jansen J."/>
            <person name="Van den Hoogen J."/>
            <person name="Gungor B."/>
            <person name="Hartog M."/>
            <person name="Hontelez J."/>
            <person name="Verver J."/>
            <person name="Yang W.-C."/>
            <person name="Schijlen E."/>
            <person name="Repin R."/>
            <person name="Schilthuizen M."/>
            <person name="Schranz E."/>
            <person name="Heidstra R."/>
            <person name="Miyata K."/>
            <person name="Fedorova E."/>
            <person name="Kohlen W."/>
            <person name="Bisseling T."/>
            <person name="Smit S."/>
            <person name="Geurts R."/>
        </authorList>
    </citation>
    <scope>NUCLEOTIDE SEQUENCE [LARGE SCALE GENOMIC DNA]</scope>
    <source>
        <strain evidence="3">cv. WU1-14</strain>
    </source>
</reference>
<gene>
    <name evidence="2" type="ORF">PanWU01x14_105410</name>
</gene>
<feature type="non-terminal residue" evidence="2">
    <location>
        <position position="68"/>
    </location>
</feature>
<dbReference type="AlphaFoldDB" id="A0A2P5D1F9"/>
<sequence>SVTLSVPFVLPFPLSHSSSNIFDASSTSYPPHSLRSGDLTPIPDPPSITSSDRTISSSPSPPKPCHPM</sequence>
<dbReference type="Proteomes" id="UP000237105">
    <property type="component" value="Unassembled WGS sequence"/>
</dbReference>
<feature type="non-terminal residue" evidence="2">
    <location>
        <position position="1"/>
    </location>
</feature>
<dbReference type="EMBL" id="JXTB01000074">
    <property type="protein sequence ID" value="PON67144.1"/>
    <property type="molecule type" value="Genomic_DNA"/>
</dbReference>
<feature type="compositionally biased region" description="Low complexity" evidence="1">
    <location>
        <begin position="47"/>
        <end position="58"/>
    </location>
</feature>
<comment type="caution">
    <text evidence="2">The sequence shown here is derived from an EMBL/GenBank/DDBJ whole genome shotgun (WGS) entry which is preliminary data.</text>
</comment>
<evidence type="ECO:0000313" key="3">
    <source>
        <dbReference type="Proteomes" id="UP000237105"/>
    </source>
</evidence>
<accession>A0A2P5D1F9</accession>
<evidence type="ECO:0000313" key="2">
    <source>
        <dbReference type="EMBL" id="PON67144.1"/>
    </source>
</evidence>
<feature type="region of interest" description="Disordered" evidence="1">
    <location>
        <begin position="14"/>
        <end position="68"/>
    </location>
</feature>
<feature type="compositionally biased region" description="Pro residues" evidence="1">
    <location>
        <begin position="59"/>
        <end position="68"/>
    </location>
</feature>
<protein>
    <submittedName>
        <fullName evidence="2">Uncharacterized protein</fullName>
    </submittedName>
</protein>
<keyword evidence="3" id="KW-1185">Reference proteome</keyword>
<feature type="compositionally biased region" description="Polar residues" evidence="1">
    <location>
        <begin position="15"/>
        <end position="30"/>
    </location>
</feature>
<organism evidence="2 3">
    <name type="scientific">Parasponia andersonii</name>
    <name type="common">Sponia andersonii</name>
    <dbReference type="NCBI Taxonomy" id="3476"/>
    <lineage>
        <taxon>Eukaryota</taxon>
        <taxon>Viridiplantae</taxon>
        <taxon>Streptophyta</taxon>
        <taxon>Embryophyta</taxon>
        <taxon>Tracheophyta</taxon>
        <taxon>Spermatophyta</taxon>
        <taxon>Magnoliopsida</taxon>
        <taxon>eudicotyledons</taxon>
        <taxon>Gunneridae</taxon>
        <taxon>Pentapetalae</taxon>
        <taxon>rosids</taxon>
        <taxon>fabids</taxon>
        <taxon>Rosales</taxon>
        <taxon>Cannabaceae</taxon>
        <taxon>Parasponia</taxon>
    </lineage>
</organism>